<gene>
    <name evidence="3" type="ORF">NST17_14580</name>
</gene>
<dbReference type="Proteomes" id="UP001459714">
    <property type="component" value="Unassembled WGS sequence"/>
</dbReference>
<keyword evidence="4" id="KW-1185">Reference proteome</keyword>
<dbReference type="RefSeq" id="WP_052522581.1">
    <property type="nucleotide sequence ID" value="NZ_CP155465.1"/>
</dbReference>
<dbReference type="InterPro" id="IPR013762">
    <property type="entry name" value="Integrase-like_cat_sf"/>
</dbReference>
<evidence type="ECO:0000313" key="3">
    <source>
        <dbReference type="EMBL" id="MEL3958388.1"/>
    </source>
</evidence>
<sequence>MKPGAKTKAGKRVIQLMDETVDELLSHKKKVQSDKREAGELYNDLDLVVCTSLGTPVNPSNLRRSFNRQIKKANLKKIRFHDLRHSHATMLLQLNINPKVISERLGYAN</sequence>
<feature type="domain" description="Tyr recombinase" evidence="2">
    <location>
        <begin position="1"/>
        <end position="109"/>
    </location>
</feature>
<name>A0ABU9JZZ2_9BACI</name>
<keyword evidence="1" id="KW-0233">DNA recombination</keyword>
<organism evidence="3 4">
    <name type="scientific">Caldifermentibacillus hisashii</name>
    <dbReference type="NCBI Taxonomy" id="996558"/>
    <lineage>
        <taxon>Bacteria</taxon>
        <taxon>Bacillati</taxon>
        <taxon>Bacillota</taxon>
        <taxon>Bacilli</taxon>
        <taxon>Bacillales</taxon>
        <taxon>Bacillaceae</taxon>
        <taxon>Caldifermentibacillus</taxon>
    </lineage>
</organism>
<evidence type="ECO:0000256" key="1">
    <source>
        <dbReference type="ARBA" id="ARBA00023172"/>
    </source>
</evidence>
<dbReference type="PROSITE" id="PS51898">
    <property type="entry name" value="TYR_RECOMBINASE"/>
    <property type="match status" value="1"/>
</dbReference>
<reference evidence="3 4" key="1">
    <citation type="submission" date="2024-03" db="EMBL/GenBank/DDBJ databases">
        <title>Bacilli Hybrid Assemblies.</title>
        <authorList>
            <person name="Kovac J."/>
        </authorList>
    </citation>
    <scope>NUCLEOTIDE SEQUENCE [LARGE SCALE GENOMIC DNA]</scope>
    <source>
        <strain evidence="3 4">FSL M8-0022</strain>
    </source>
</reference>
<dbReference type="InterPro" id="IPR002104">
    <property type="entry name" value="Integrase_catalytic"/>
</dbReference>
<dbReference type="Pfam" id="PF00589">
    <property type="entry name" value="Phage_integrase"/>
    <property type="match status" value="1"/>
</dbReference>
<dbReference type="SUPFAM" id="SSF56349">
    <property type="entry name" value="DNA breaking-rejoining enzymes"/>
    <property type="match status" value="1"/>
</dbReference>
<dbReference type="InterPro" id="IPR011010">
    <property type="entry name" value="DNA_brk_join_enz"/>
</dbReference>
<comment type="caution">
    <text evidence="3">The sequence shown here is derived from an EMBL/GenBank/DDBJ whole genome shotgun (WGS) entry which is preliminary data.</text>
</comment>
<dbReference type="EMBL" id="JBBYAK010000001">
    <property type="protein sequence ID" value="MEL3958388.1"/>
    <property type="molecule type" value="Genomic_DNA"/>
</dbReference>
<dbReference type="Gene3D" id="1.10.443.10">
    <property type="entry name" value="Intergrase catalytic core"/>
    <property type="match status" value="1"/>
</dbReference>
<proteinExistence type="predicted"/>
<evidence type="ECO:0000313" key="4">
    <source>
        <dbReference type="Proteomes" id="UP001459714"/>
    </source>
</evidence>
<evidence type="ECO:0000259" key="2">
    <source>
        <dbReference type="PROSITE" id="PS51898"/>
    </source>
</evidence>
<accession>A0ABU9JZZ2</accession>
<protein>
    <submittedName>
        <fullName evidence="3">Tyrosine-type recombinase/integrase</fullName>
    </submittedName>
</protein>